<dbReference type="PROSITE" id="PS50104">
    <property type="entry name" value="TIR"/>
    <property type="match status" value="1"/>
</dbReference>
<name>A0ABS4H7H0_9BACL</name>
<dbReference type="Pfam" id="PF13676">
    <property type="entry name" value="TIR_2"/>
    <property type="match status" value="1"/>
</dbReference>
<accession>A0ABS4H7H0</accession>
<sequence>MIDIINPLNVFVVWHPFFTEGEIYANSFFSYYNHDINDPLSRGIGIPVYYRTGENPHEIDLGDAEYNAIILLINDEMVISDHWVKYLNEIIENASQTNDKSIIFPVAISNNAFKLPSKLPDKNFIRLYDIEINKIDYLISSTTHELCRLLYNIDRIADVVALKQSPPPLKLFISHAKEDGVDVAKKLSDHIQSQTALKTFFDANDIAIGYDFTQEIEENIRDSVLLVVHSDKYSSREWCRREVLIAKRNNRPIIVVNLFDEGEDRSFPYMANLRTIRFNRSITESVMFEKIILLTLKETLRFKYHYMFVLYLTKKFTIEVEKDAILSHPPELLSLLQITEKGNKLAIYPDPPLSEEELEIIIRAKGDVQFITPTFIPILKKIDEYKIHEFTFLDGLNVGLSISESQNIKDLGFEHIHLQDTLVEFTRYLLVSGASLSYGGGITYDPKFNFAQILFDLARGYQKEKIRPSDKITNFVAYPIYTQISSGLRAQLNDIARFVEVPPPNNLGGDHNKIFRAETVEDLFVWAKSLSEMRRIMDHHIDARIILGGKITGFKGSYPGIVEEAYLALKSKRPVYLIGSMGGASKVIIDCILGSHPEELSEKYQFMNPQYKEFYSKYNELAELNGTETLSYKRVVDFFNQQGIAGLNNGLNEDENRRLFYTKNSIEMISLVLKGLMSIQNINK</sequence>
<dbReference type="InterPro" id="IPR035897">
    <property type="entry name" value="Toll_tir_struct_dom_sf"/>
</dbReference>
<comment type="caution">
    <text evidence="2">The sequence shown here is derived from an EMBL/GenBank/DDBJ whole genome shotgun (WGS) entry which is preliminary data.</text>
</comment>
<gene>
    <name evidence="2" type="ORF">J2Z20_003415</name>
</gene>
<dbReference type="RefSeq" id="WP_209853038.1">
    <property type="nucleotide sequence ID" value="NZ_CBCRVE010000009.1"/>
</dbReference>
<dbReference type="SUPFAM" id="SSF52200">
    <property type="entry name" value="Toll/Interleukin receptor TIR domain"/>
    <property type="match status" value="1"/>
</dbReference>
<keyword evidence="3" id="KW-1185">Reference proteome</keyword>
<evidence type="ECO:0000313" key="2">
    <source>
        <dbReference type="EMBL" id="MBP1938493.1"/>
    </source>
</evidence>
<dbReference type="Pfam" id="PF18163">
    <property type="entry name" value="LD_cluster2"/>
    <property type="match status" value="1"/>
</dbReference>
<protein>
    <recommendedName>
        <fullName evidence="1">TIR domain-containing protein</fullName>
    </recommendedName>
</protein>
<dbReference type="EMBL" id="JAGGKP010000016">
    <property type="protein sequence ID" value="MBP1938493.1"/>
    <property type="molecule type" value="Genomic_DNA"/>
</dbReference>
<evidence type="ECO:0000313" key="3">
    <source>
        <dbReference type="Proteomes" id="UP001519273"/>
    </source>
</evidence>
<dbReference type="Proteomes" id="UP001519273">
    <property type="component" value="Unassembled WGS sequence"/>
</dbReference>
<feature type="domain" description="TIR" evidence="1">
    <location>
        <begin position="167"/>
        <end position="299"/>
    </location>
</feature>
<dbReference type="InterPro" id="IPR041160">
    <property type="entry name" value="LD_cluster2"/>
</dbReference>
<dbReference type="Gene3D" id="3.40.50.10140">
    <property type="entry name" value="Toll/interleukin-1 receptor homology (TIR) domain"/>
    <property type="match status" value="1"/>
</dbReference>
<reference evidence="2 3" key="1">
    <citation type="submission" date="2021-03" db="EMBL/GenBank/DDBJ databases">
        <title>Genomic Encyclopedia of Type Strains, Phase IV (KMG-IV): sequencing the most valuable type-strain genomes for metagenomic binning, comparative biology and taxonomic classification.</title>
        <authorList>
            <person name="Goeker M."/>
        </authorList>
    </citation>
    <scope>NUCLEOTIDE SEQUENCE [LARGE SCALE GENOMIC DNA]</scope>
    <source>
        <strain evidence="2 3">DSM 23491</strain>
    </source>
</reference>
<proteinExistence type="predicted"/>
<dbReference type="InterPro" id="IPR000157">
    <property type="entry name" value="TIR_dom"/>
</dbReference>
<organism evidence="2 3">
    <name type="scientific">Paenibacillus sediminis</name>
    <dbReference type="NCBI Taxonomy" id="664909"/>
    <lineage>
        <taxon>Bacteria</taxon>
        <taxon>Bacillati</taxon>
        <taxon>Bacillota</taxon>
        <taxon>Bacilli</taxon>
        <taxon>Bacillales</taxon>
        <taxon>Paenibacillaceae</taxon>
        <taxon>Paenibacillus</taxon>
    </lineage>
</organism>
<evidence type="ECO:0000259" key="1">
    <source>
        <dbReference type="PROSITE" id="PS50104"/>
    </source>
</evidence>